<organism evidence="1 2">
    <name type="scientific">Cricetulus griseus</name>
    <name type="common">Chinese hamster</name>
    <name type="synonym">Cricetulus barabensis griseus</name>
    <dbReference type="NCBI Taxonomy" id="10029"/>
    <lineage>
        <taxon>Eukaryota</taxon>
        <taxon>Metazoa</taxon>
        <taxon>Chordata</taxon>
        <taxon>Craniata</taxon>
        <taxon>Vertebrata</taxon>
        <taxon>Euteleostomi</taxon>
        <taxon>Mammalia</taxon>
        <taxon>Eutheria</taxon>
        <taxon>Euarchontoglires</taxon>
        <taxon>Glires</taxon>
        <taxon>Rodentia</taxon>
        <taxon>Myomorpha</taxon>
        <taxon>Muroidea</taxon>
        <taxon>Cricetidae</taxon>
        <taxon>Cricetinae</taxon>
        <taxon>Cricetulus</taxon>
    </lineage>
</organism>
<protein>
    <submittedName>
        <fullName evidence="1">Uncharacterized protein</fullName>
    </submittedName>
</protein>
<evidence type="ECO:0000313" key="2">
    <source>
        <dbReference type="Proteomes" id="UP000001075"/>
    </source>
</evidence>
<proteinExistence type="predicted"/>
<dbReference type="EMBL" id="JH002702">
    <property type="protein sequence ID" value="EGW07583.1"/>
    <property type="molecule type" value="Genomic_DNA"/>
</dbReference>
<sequence length="55" mass="6154">MKVKNNNRDITSGREKAQWVKALATKLATLSSIFQFLPQAGRREATPQNCHLAIT</sequence>
<accession>G3IH39</accession>
<dbReference type="InParanoid" id="G3IH39"/>
<name>G3IH39_CRIGR</name>
<gene>
    <name evidence="1" type="ORF">I79_023119</name>
</gene>
<reference evidence="2" key="1">
    <citation type="journal article" date="2011" name="Nat. Biotechnol.">
        <title>The genomic sequence of the Chinese hamster ovary (CHO)-K1 cell line.</title>
        <authorList>
            <person name="Xu X."/>
            <person name="Nagarajan H."/>
            <person name="Lewis N.E."/>
            <person name="Pan S."/>
            <person name="Cai Z."/>
            <person name="Liu X."/>
            <person name="Chen W."/>
            <person name="Xie M."/>
            <person name="Wang W."/>
            <person name="Hammond S."/>
            <person name="Andersen M.R."/>
            <person name="Neff N."/>
            <person name="Passarelli B."/>
            <person name="Koh W."/>
            <person name="Fan H.C."/>
            <person name="Wang J."/>
            <person name="Gui Y."/>
            <person name="Lee K.H."/>
            <person name="Betenbaugh M.J."/>
            <person name="Quake S.R."/>
            <person name="Famili I."/>
            <person name="Palsson B.O."/>
            <person name="Wang J."/>
        </authorList>
    </citation>
    <scope>NUCLEOTIDE SEQUENCE [LARGE SCALE GENOMIC DNA]</scope>
    <source>
        <strain evidence="2">CHO K1 cell line</strain>
    </source>
</reference>
<evidence type="ECO:0000313" key="1">
    <source>
        <dbReference type="EMBL" id="EGW07583.1"/>
    </source>
</evidence>
<dbReference type="AlphaFoldDB" id="G3IH39"/>
<dbReference type="Proteomes" id="UP000001075">
    <property type="component" value="Unassembled WGS sequence"/>
</dbReference>